<dbReference type="SUPFAM" id="SSF51735">
    <property type="entry name" value="NAD(P)-binding Rossmann-fold domains"/>
    <property type="match status" value="1"/>
</dbReference>
<dbReference type="EMBL" id="POTX01000062">
    <property type="protein sequence ID" value="PZF97366.1"/>
    <property type="molecule type" value="Genomic_DNA"/>
</dbReference>
<dbReference type="Gene3D" id="3.90.25.10">
    <property type="entry name" value="UDP-galactose 4-epimerase, domain 1"/>
    <property type="match status" value="1"/>
</dbReference>
<proteinExistence type="predicted"/>
<reference evidence="1 2" key="1">
    <citation type="submission" date="2018-01" db="EMBL/GenBank/DDBJ databases">
        <title>Draft genome sequence of Jishengella endophytica.</title>
        <authorList>
            <person name="Sahin N."/>
            <person name="Ay H."/>
            <person name="Saygin H."/>
        </authorList>
    </citation>
    <scope>NUCLEOTIDE SEQUENCE [LARGE SCALE GENOMIC DNA]</scope>
    <source>
        <strain evidence="1 2">DSM 45430</strain>
    </source>
</reference>
<name>A0A2W2DJG2_9ACTN</name>
<dbReference type="Proteomes" id="UP000248627">
    <property type="component" value="Unassembled WGS sequence"/>
</dbReference>
<accession>A0A2W2DJG2</accession>
<gene>
    <name evidence="1" type="ORF">C1I93_11965</name>
</gene>
<evidence type="ECO:0000313" key="2">
    <source>
        <dbReference type="Proteomes" id="UP000248627"/>
    </source>
</evidence>
<comment type="caution">
    <text evidence="1">The sequence shown here is derived from an EMBL/GenBank/DDBJ whole genome shotgun (WGS) entry which is preliminary data.</text>
</comment>
<dbReference type="OrthoDB" id="116343at2"/>
<organism evidence="1 2">
    <name type="scientific">Micromonospora endophytica</name>
    <dbReference type="NCBI Taxonomy" id="515350"/>
    <lineage>
        <taxon>Bacteria</taxon>
        <taxon>Bacillati</taxon>
        <taxon>Actinomycetota</taxon>
        <taxon>Actinomycetes</taxon>
        <taxon>Micromonosporales</taxon>
        <taxon>Micromonosporaceae</taxon>
        <taxon>Micromonospora</taxon>
    </lineage>
</organism>
<dbReference type="PANTHER" id="PTHR43162">
    <property type="match status" value="1"/>
</dbReference>
<dbReference type="Gene3D" id="3.40.50.720">
    <property type="entry name" value="NAD(P)-binding Rossmann-like Domain"/>
    <property type="match status" value="1"/>
</dbReference>
<dbReference type="PANTHER" id="PTHR43162:SF1">
    <property type="entry name" value="PRESTALK A DIFFERENTIATION PROTEIN A"/>
    <property type="match status" value="1"/>
</dbReference>
<dbReference type="InterPro" id="IPR016040">
    <property type="entry name" value="NAD(P)-bd_dom"/>
</dbReference>
<protein>
    <submittedName>
        <fullName evidence="1">NmrA family transcriptional regulator</fullName>
    </submittedName>
</protein>
<keyword evidence="2" id="KW-1185">Reference proteome</keyword>
<evidence type="ECO:0000313" key="1">
    <source>
        <dbReference type="EMBL" id="PZF97366.1"/>
    </source>
</evidence>
<dbReference type="InterPro" id="IPR036291">
    <property type="entry name" value="NAD(P)-bd_dom_sf"/>
</dbReference>
<dbReference type="InterPro" id="IPR051604">
    <property type="entry name" value="Ergot_Alk_Oxidoreductase"/>
</dbReference>
<sequence>MLVTGATGRVGRSVVDLLTDAGVPVRVLVRRSESAATLPTNIEVVTGDLTVPESLDAALHAVSTVFLVWTAPPQTAAAVVDRLAAHAQRVVYLSAPHRTPHPFFRQPNPMAALHAEIERLIADSGLDSTIIRPGMFASNALFWWAAAIRANRPVRWPYRAAETAPIDDRDVAAVVARTLYEDGHAGGDYVLTGSESLSQAEQVDIIGDVLGRPIAFEELPPDEFRRETPEAARPAVDMLLTAWNAAMGQPAYVTSTVADILGTPPRTFRQWATDHATAFTEDPHPTN</sequence>
<dbReference type="AlphaFoldDB" id="A0A2W2DJG2"/>
<dbReference type="Pfam" id="PF13460">
    <property type="entry name" value="NAD_binding_10"/>
    <property type="match status" value="1"/>
</dbReference>